<dbReference type="RefSeq" id="WP_024381453.1">
    <property type="nucleotide sequence ID" value="NZ_ALLE01000051.1"/>
</dbReference>
<comment type="subunit">
    <text evidence="10">DNA polymerase III contains a core (composed of alpha, epsilon and theta chains) that associates with a tau subunit. This core dimerizes to form the POLIII' complex. PolIII' associates with the gamma complex (composed of gamma, delta, delta', psi and chi chains) and with the beta chain to form the complete DNA polymerase III complex.</text>
</comment>
<dbReference type="GO" id="GO:0005737">
    <property type="term" value="C:cytoplasm"/>
    <property type="evidence" value="ECO:0007669"/>
    <property type="project" value="UniProtKB-SubCell"/>
</dbReference>
<dbReference type="Proteomes" id="UP000028185">
    <property type="component" value="Chromosome"/>
</dbReference>
<comment type="function">
    <text evidence="9">DNA polymerase III is a complex, multichain enzyme responsible for most of the replicative synthesis in bacteria. This DNA polymerase also exhibits 3' to 5' exonuclease activity. The alpha chain is the DNA polymerase.</text>
</comment>
<evidence type="ECO:0000256" key="5">
    <source>
        <dbReference type="ARBA" id="ARBA00022679"/>
    </source>
</evidence>
<comment type="subcellular location">
    <subcellularLocation>
        <location evidence="1">Cytoplasm</location>
    </subcellularLocation>
</comment>
<keyword evidence="5 13" id="KW-0808">Transferase</keyword>
<dbReference type="GO" id="GO:0008408">
    <property type="term" value="F:3'-5' exonuclease activity"/>
    <property type="evidence" value="ECO:0007669"/>
    <property type="project" value="InterPro"/>
</dbReference>
<dbReference type="InterPro" id="IPR004805">
    <property type="entry name" value="DnaE2/DnaE/PolC"/>
</dbReference>
<evidence type="ECO:0000256" key="2">
    <source>
        <dbReference type="ARBA" id="ARBA00009496"/>
    </source>
</evidence>
<dbReference type="SMART" id="SM00481">
    <property type="entry name" value="POLIIIAc"/>
    <property type="match status" value="1"/>
</dbReference>
<proteinExistence type="inferred from homology"/>
<evidence type="ECO:0000256" key="10">
    <source>
        <dbReference type="ARBA" id="ARBA00026073"/>
    </source>
</evidence>
<dbReference type="GO" id="GO:0006260">
    <property type="term" value="P:DNA replication"/>
    <property type="evidence" value="ECO:0007669"/>
    <property type="project" value="UniProtKB-KW"/>
</dbReference>
<comment type="catalytic activity">
    <reaction evidence="11">
        <text>DNA(n) + a 2'-deoxyribonucleoside 5'-triphosphate = DNA(n+1) + diphosphate</text>
        <dbReference type="Rhea" id="RHEA:22508"/>
        <dbReference type="Rhea" id="RHEA-COMP:17339"/>
        <dbReference type="Rhea" id="RHEA-COMP:17340"/>
        <dbReference type="ChEBI" id="CHEBI:33019"/>
        <dbReference type="ChEBI" id="CHEBI:61560"/>
        <dbReference type="ChEBI" id="CHEBI:173112"/>
        <dbReference type="EC" id="2.7.7.7"/>
    </reaction>
</comment>
<gene>
    <name evidence="13" type="primary">dnaE</name>
    <name evidence="13" type="ORF">ID09_07230</name>
</gene>
<name>A0A075SIZ6_STRSU</name>
<dbReference type="InterPro" id="IPR004365">
    <property type="entry name" value="NA-bd_OB_tRNA"/>
</dbReference>
<reference evidence="13 14" key="1">
    <citation type="journal article" date="2014" name="Genome Announc.">
        <title>Whole-Genome Sequence of Streptococcus suis Serotype 4 Reference Strain 6407.</title>
        <authorList>
            <person name="Wang K."/>
            <person name="Chen J."/>
            <person name="Yao H."/>
            <person name="Lu C."/>
        </authorList>
    </citation>
    <scope>NUCLEOTIDE SEQUENCE [LARGE SCALE GENOMIC DNA]</scope>
    <source>
        <strain evidence="13">6407</strain>
    </source>
</reference>
<keyword evidence="8" id="KW-0239">DNA-directed DNA polymerase</keyword>
<dbReference type="InterPro" id="IPR003141">
    <property type="entry name" value="Pol/His_phosphatase_N"/>
</dbReference>
<dbReference type="Gene3D" id="1.10.10.1600">
    <property type="entry name" value="Bacterial DNA polymerase III alpha subunit, thumb domain"/>
    <property type="match status" value="1"/>
</dbReference>
<dbReference type="EC" id="2.7.7.7" evidence="3"/>
<comment type="similarity">
    <text evidence="2">Belongs to the DNA polymerase type-C family. DnaE subfamily.</text>
</comment>
<dbReference type="GO" id="GO:0003887">
    <property type="term" value="F:DNA-directed DNA polymerase activity"/>
    <property type="evidence" value="ECO:0007669"/>
    <property type="project" value="UniProtKB-KW"/>
</dbReference>
<evidence type="ECO:0000256" key="3">
    <source>
        <dbReference type="ARBA" id="ARBA00012417"/>
    </source>
</evidence>
<organism evidence="13 14">
    <name type="scientific">Streptococcus suis 6407</name>
    <dbReference type="NCBI Taxonomy" id="1214179"/>
    <lineage>
        <taxon>Bacteria</taxon>
        <taxon>Bacillati</taxon>
        <taxon>Bacillota</taxon>
        <taxon>Bacilli</taxon>
        <taxon>Lactobacillales</taxon>
        <taxon>Streptococcaceae</taxon>
        <taxon>Streptococcus</taxon>
    </lineage>
</organism>
<keyword evidence="7" id="KW-0235">DNA replication</keyword>
<dbReference type="InterPro" id="IPR011708">
    <property type="entry name" value="DNA_pol3_alpha_NTPase_dom"/>
</dbReference>
<dbReference type="HOGENOM" id="CLU_001600_0_0_9"/>
<dbReference type="Gene3D" id="3.20.20.140">
    <property type="entry name" value="Metal-dependent hydrolases"/>
    <property type="match status" value="1"/>
</dbReference>
<dbReference type="InterPro" id="IPR029460">
    <property type="entry name" value="DNAPol_HHH"/>
</dbReference>
<dbReference type="PANTHER" id="PTHR32294">
    <property type="entry name" value="DNA POLYMERASE III SUBUNIT ALPHA"/>
    <property type="match status" value="1"/>
</dbReference>
<dbReference type="InterPro" id="IPR040982">
    <property type="entry name" value="DNA_pol3_finger"/>
</dbReference>
<evidence type="ECO:0000256" key="11">
    <source>
        <dbReference type="ARBA" id="ARBA00049244"/>
    </source>
</evidence>
<dbReference type="Pfam" id="PF07733">
    <property type="entry name" value="DNA_pol3_alpha"/>
    <property type="match status" value="1"/>
</dbReference>
<dbReference type="NCBIfam" id="TIGR00594">
    <property type="entry name" value="polc"/>
    <property type="match status" value="1"/>
</dbReference>
<feature type="domain" description="Polymerase/histidinol phosphatase N-terminal" evidence="12">
    <location>
        <begin position="3"/>
        <end position="70"/>
    </location>
</feature>
<evidence type="ECO:0000256" key="4">
    <source>
        <dbReference type="ARBA" id="ARBA00019114"/>
    </source>
</evidence>
<dbReference type="GO" id="GO:0003676">
    <property type="term" value="F:nucleic acid binding"/>
    <property type="evidence" value="ECO:0007669"/>
    <property type="project" value="InterPro"/>
</dbReference>
<dbReference type="NCBIfam" id="NF005582">
    <property type="entry name" value="PRK07279.1"/>
    <property type="match status" value="1"/>
</dbReference>
<accession>A0A075SIZ6</accession>
<dbReference type="AlphaFoldDB" id="A0A075SIZ6"/>
<protein>
    <recommendedName>
        <fullName evidence="4">DNA polymerase III subunit alpha</fullName>
        <ecNumber evidence="3">2.7.7.7</ecNumber>
    </recommendedName>
</protein>
<evidence type="ECO:0000259" key="12">
    <source>
        <dbReference type="SMART" id="SM00481"/>
    </source>
</evidence>
<dbReference type="SUPFAM" id="SSF89550">
    <property type="entry name" value="PHP domain-like"/>
    <property type="match status" value="1"/>
</dbReference>
<dbReference type="EMBL" id="CP008921">
    <property type="protein sequence ID" value="AIG43828.1"/>
    <property type="molecule type" value="Genomic_DNA"/>
</dbReference>
<sequence length="1036" mass="118708">MLAQLDTKTVYTFMDSMVTIENYVGKAKELGYHALGIMDKNSLYAAYSFMESCNKMGLQPIIGCELDWKLQGEEQDITTQLIALTTRGYRNLLKISTAKMTGQDDFETIRQYLVDIAVVVPYFSGIEHLELGVNYYIGVTVDTPVQYFKQAILPIHTVRFFEEEQLESLQVLHAIRDNIPLNQVVDIDSRQKLLSADSLTNLLSNRFPQAVDNLRDLVAGISYQLNTDLKLPRFNRDRPAVEELYERSYQGLEEKGLTDSLYKERLEKELSIIHQMGFDDYFLIVWDLLRFGRSQGYYMGMGRGSAVGSLVAYALNITGIDPVKHNLLFERFLNAERYSMPDIDIDIPDIHRADFIRYVRDRYGSTHAAQIVTYSTFGAKQAIRDVFKRFGTPEYELSNITKKISFRDSLTSAYQRNAAFRQIINSKIEYQKAFAIAQQIEGQPRQTSIHAAGIVMSDEELTDTIPLKIGDDMLVTQYDAHAVEANGLLKMDFLGLRNLTFMQKMAEGVRERYQQEIDIAKIDLEDKKTLELFAAGRTKGIFQFEQPGAISLLRRVKPGRFEDIVATTSLNRPGASDYSDNFVKRKHGQETVDLLDPTIAPILQPTYGIMLYQEQVMQIAQVYAGFTLGKADLLRRAMSKKNAQEMQAMEAEFLQGALKNGHAEENAREIFGMMAKFAGYGFNRSHAYAYSALAFQMAYFKSHYTDVFFDVMLNHSSSAYIEDAMQFDFEVARLTINNIPYHDKFDKSKVYLGLKTLKGLPKDLALWILDHRPYKSVEDFILRLPDNFKKKDLLIPLIQIGLFDDFDANRKKIIENLDNLFVFAEAIGTFFAEESYSWTDVEDYSDSEKFMLEQELLGVGISPHPLVNICRESKRSFTNLADLAVGNRATVLVQTQAIRLIRTKKTGEQMAFLRVTDTKRTLDVTLFPESYRQYASILEEGGMGYITGRVQERDGQLQLVLEKLEPVSSEKFWILLENREHDYAVARILDKYRGSIPVVLHYQDSNQTIQAEHHMVMKTPQLEEELSEFVMKTIFR</sequence>
<dbReference type="PATRIC" id="fig|1214179.4.peg.1423"/>
<dbReference type="Pfam" id="PF17657">
    <property type="entry name" value="DNA_pol3_finger"/>
    <property type="match status" value="1"/>
</dbReference>
<dbReference type="InterPro" id="IPR004013">
    <property type="entry name" value="PHP_dom"/>
</dbReference>
<evidence type="ECO:0000256" key="8">
    <source>
        <dbReference type="ARBA" id="ARBA00022932"/>
    </source>
</evidence>
<dbReference type="InterPro" id="IPR041931">
    <property type="entry name" value="DNA_pol3_alpha_thumb_dom"/>
</dbReference>
<evidence type="ECO:0000256" key="7">
    <source>
        <dbReference type="ARBA" id="ARBA00022705"/>
    </source>
</evidence>
<dbReference type="Pfam" id="PF14579">
    <property type="entry name" value="HHH_6"/>
    <property type="match status" value="1"/>
</dbReference>
<evidence type="ECO:0000313" key="13">
    <source>
        <dbReference type="EMBL" id="AIG43828.1"/>
    </source>
</evidence>
<dbReference type="PANTHER" id="PTHR32294:SF0">
    <property type="entry name" value="DNA POLYMERASE III SUBUNIT ALPHA"/>
    <property type="match status" value="1"/>
</dbReference>
<dbReference type="InterPro" id="IPR016195">
    <property type="entry name" value="Pol/histidinol_Pase-like"/>
</dbReference>
<evidence type="ECO:0000256" key="1">
    <source>
        <dbReference type="ARBA" id="ARBA00004496"/>
    </source>
</evidence>
<dbReference type="Pfam" id="PF02811">
    <property type="entry name" value="PHP"/>
    <property type="match status" value="1"/>
</dbReference>
<dbReference type="CDD" id="cd04485">
    <property type="entry name" value="DnaE_OBF"/>
    <property type="match status" value="1"/>
</dbReference>
<keyword evidence="6 13" id="KW-0548">Nucleotidyltransferase</keyword>
<dbReference type="CDD" id="cd07431">
    <property type="entry name" value="PHP_PolIIIA"/>
    <property type="match status" value="1"/>
</dbReference>
<evidence type="ECO:0000256" key="9">
    <source>
        <dbReference type="ARBA" id="ARBA00025611"/>
    </source>
</evidence>
<evidence type="ECO:0000313" key="14">
    <source>
        <dbReference type="Proteomes" id="UP000028185"/>
    </source>
</evidence>
<dbReference type="Pfam" id="PF01336">
    <property type="entry name" value="tRNA_anti-codon"/>
    <property type="match status" value="1"/>
</dbReference>
<evidence type="ECO:0000256" key="6">
    <source>
        <dbReference type="ARBA" id="ARBA00022695"/>
    </source>
</evidence>